<protein>
    <submittedName>
        <fullName evidence="10">Cyclic peptide export ABC transporter</fullName>
    </submittedName>
</protein>
<dbReference type="GO" id="GO:0016887">
    <property type="term" value="F:ATP hydrolysis activity"/>
    <property type="evidence" value="ECO:0007669"/>
    <property type="project" value="InterPro"/>
</dbReference>
<dbReference type="NCBIfam" id="TIGR01194">
    <property type="entry name" value="cyc_pep_trnsptr"/>
    <property type="match status" value="1"/>
</dbReference>
<evidence type="ECO:0000256" key="5">
    <source>
        <dbReference type="ARBA" id="ARBA00022989"/>
    </source>
</evidence>
<feature type="domain" description="ABC transmembrane type-1" evidence="9">
    <location>
        <begin position="9"/>
        <end position="285"/>
    </location>
</feature>
<dbReference type="CDD" id="cd03228">
    <property type="entry name" value="ABCC_MRP_Like"/>
    <property type="match status" value="1"/>
</dbReference>
<organism evidence="10 11">
    <name type="scientific">Flavobacterium geliluteum</name>
    <dbReference type="NCBI Taxonomy" id="2816120"/>
    <lineage>
        <taxon>Bacteria</taxon>
        <taxon>Pseudomonadati</taxon>
        <taxon>Bacteroidota</taxon>
        <taxon>Flavobacteriia</taxon>
        <taxon>Flavobacteriales</taxon>
        <taxon>Flavobacteriaceae</taxon>
        <taxon>Flavobacterium</taxon>
    </lineage>
</organism>
<dbReference type="EMBL" id="JAGFBV010000003">
    <property type="protein sequence ID" value="MBP4137072.1"/>
    <property type="molecule type" value="Genomic_DNA"/>
</dbReference>
<dbReference type="SMART" id="SM00382">
    <property type="entry name" value="AAA"/>
    <property type="match status" value="1"/>
</dbReference>
<dbReference type="SUPFAM" id="SSF52540">
    <property type="entry name" value="P-loop containing nucleoside triphosphate hydrolases"/>
    <property type="match status" value="1"/>
</dbReference>
<keyword evidence="5 7" id="KW-1133">Transmembrane helix</keyword>
<feature type="transmembrane region" description="Helical" evidence="7">
    <location>
        <begin position="118"/>
        <end position="137"/>
    </location>
</feature>
<dbReference type="PANTHER" id="PTHR24221:SF654">
    <property type="entry name" value="ATP-BINDING CASSETTE SUB-FAMILY B MEMBER 6"/>
    <property type="match status" value="1"/>
</dbReference>
<name>A0A940X803_9FLAO</name>
<dbReference type="InterPro" id="IPR039421">
    <property type="entry name" value="Type_1_exporter"/>
</dbReference>
<keyword evidence="11" id="KW-1185">Reference proteome</keyword>
<dbReference type="RefSeq" id="WP_210665113.1">
    <property type="nucleotide sequence ID" value="NZ_JAGFBV010000003.1"/>
</dbReference>
<accession>A0A940X803</accession>
<evidence type="ECO:0000256" key="4">
    <source>
        <dbReference type="ARBA" id="ARBA00022840"/>
    </source>
</evidence>
<dbReference type="InterPro" id="IPR027417">
    <property type="entry name" value="P-loop_NTPase"/>
</dbReference>
<dbReference type="InterPro" id="IPR011527">
    <property type="entry name" value="ABC1_TM_dom"/>
</dbReference>
<keyword evidence="4" id="KW-0067">ATP-binding</keyword>
<feature type="transmembrane region" description="Helical" evidence="7">
    <location>
        <begin position="12"/>
        <end position="30"/>
    </location>
</feature>
<dbReference type="PANTHER" id="PTHR24221">
    <property type="entry name" value="ATP-BINDING CASSETTE SUB-FAMILY B"/>
    <property type="match status" value="1"/>
</dbReference>
<dbReference type="GO" id="GO:0005524">
    <property type="term" value="F:ATP binding"/>
    <property type="evidence" value="ECO:0007669"/>
    <property type="project" value="UniProtKB-KW"/>
</dbReference>
<evidence type="ECO:0000313" key="11">
    <source>
        <dbReference type="Proteomes" id="UP000675047"/>
    </source>
</evidence>
<dbReference type="InterPro" id="IPR003593">
    <property type="entry name" value="AAA+_ATPase"/>
</dbReference>
<evidence type="ECO:0000256" key="2">
    <source>
        <dbReference type="ARBA" id="ARBA00022692"/>
    </source>
</evidence>
<dbReference type="InterPro" id="IPR036640">
    <property type="entry name" value="ABC1_TM_sf"/>
</dbReference>
<evidence type="ECO:0000256" key="1">
    <source>
        <dbReference type="ARBA" id="ARBA00004651"/>
    </source>
</evidence>
<evidence type="ECO:0000256" key="7">
    <source>
        <dbReference type="SAM" id="Phobius"/>
    </source>
</evidence>
<dbReference type="Gene3D" id="3.40.50.300">
    <property type="entry name" value="P-loop containing nucleotide triphosphate hydrolases"/>
    <property type="match status" value="1"/>
</dbReference>
<dbReference type="GO" id="GO:1904680">
    <property type="term" value="F:peptide transmembrane transporter activity"/>
    <property type="evidence" value="ECO:0007669"/>
    <property type="project" value="InterPro"/>
</dbReference>
<dbReference type="InterPro" id="IPR005898">
    <property type="entry name" value="Cyc_pep_transpt_SyrD/YojI"/>
</dbReference>
<evidence type="ECO:0000259" key="9">
    <source>
        <dbReference type="PROSITE" id="PS50929"/>
    </source>
</evidence>
<dbReference type="SUPFAM" id="SSF90123">
    <property type="entry name" value="ABC transporter transmembrane region"/>
    <property type="match status" value="1"/>
</dbReference>
<dbReference type="Proteomes" id="UP000675047">
    <property type="component" value="Unassembled WGS sequence"/>
</dbReference>
<evidence type="ECO:0000313" key="10">
    <source>
        <dbReference type="EMBL" id="MBP4137072.1"/>
    </source>
</evidence>
<dbReference type="GO" id="GO:0034040">
    <property type="term" value="F:ATPase-coupled lipid transmembrane transporter activity"/>
    <property type="evidence" value="ECO:0007669"/>
    <property type="project" value="TreeGrafter"/>
</dbReference>
<feature type="transmembrane region" description="Helical" evidence="7">
    <location>
        <begin position="259"/>
        <end position="277"/>
    </location>
</feature>
<keyword evidence="2 7" id="KW-0812">Transmembrane</keyword>
<evidence type="ECO:0000259" key="8">
    <source>
        <dbReference type="PROSITE" id="PS50893"/>
    </source>
</evidence>
<keyword evidence="6 7" id="KW-0472">Membrane</keyword>
<comment type="subcellular location">
    <subcellularLocation>
        <location evidence="1">Cell membrane</location>
        <topology evidence="1">Multi-pass membrane protein</topology>
    </subcellularLocation>
</comment>
<evidence type="ECO:0000256" key="3">
    <source>
        <dbReference type="ARBA" id="ARBA00022741"/>
    </source>
</evidence>
<dbReference type="GO" id="GO:0140359">
    <property type="term" value="F:ABC-type transporter activity"/>
    <property type="evidence" value="ECO:0007669"/>
    <property type="project" value="InterPro"/>
</dbReference>
<proteinExistence type="predicted"/>
<dbReference type="Gene3D" id="1.20.1560.10">
    <property type="entry name" value="ABC transporter type 1, transmembrane domain"/>
    <property type="match status" value="1"/>
</dbReference>
<dbReference type="PROSITE" id="PS50929">
    <property type="entry name" value="ABC_TM1F"/>
    <property type="match status" value="1"/>
</dbReference>
<dbReference type="GO" id="GO:0005886">
    <property type="term" value="C:plasma membrane"/>
    <property type="evidence" value="ECO:0007669"/>
    <property type="project" value="UniProtKB-SubCell"/>
</dbReference>
<dbReference type="Pfam" id="PF00005">
    <property type="entry name" value="ABC_tran"/>
    <property type="match status" value="1"/>
</dbReference>
<gene>
    <name evidence="10" type="ORF">J3495_03140</name>
</gene>
<feature type="transmembrane region" description="Helical" evidence="7">
    <location>
        <begin position="222"/>
        <end position="247"/>
    </location>
</feature>
<reference evidence="10 11" key="1">
    <citation type="submission" date="2021-03" db="EMBL/GenBank/DDBJ databases">
        <title>Flavobacterium Flabelliformis Sp. Nov. And Flavobacterium Geliluteum Sp. Nov., Two Novel Multidrug Resistant Psychrophilic Species Isolated From Antarctica.</title>
        <authorList>
            <person name="Kralova S."/>
            <person name="Busse H.J."/>
            <person name="Bezdicek M."/>
            <person name="Nykrynova M."/>
            <person name="Kroupova E."/>
            <person name="Krsek D."/>
            <person name="Sedlacek I."/>
        </authorList>
    </citation>
    <scope>NUCLEOTIDE SEQUENCE [LARGE SCALE GENOMIC DNA]</scope>
    <source>
        <strain evidence="10 11">P7388</strain>
    </source>
</reference>
<sequence>MLKLKFSQAIYLLLYAIPNTILSFGIIYIMNNVISGKEGFLTDYMGIVFVSVVIYTYLLNIIFQKRINKYSFEILYENEKKIFDKILKAPLITLEKMGSQRFYTAIEDLRIFSSFPEVVTHSINSLLMVLLCMIYLFTLSIAAALVVIVLIILIAVFYFVVINTMSQKVGNLRKFNEHYYKYVDDVIKGFKGFKLSGQRRENLMSAHLSPNRESAKELDFKINYVFLSINLISQYGLYLVIGVILFLLPELGILKREDVISYVVIILFIAGPINNLINMQNVYTRLTVANARIKKFMSDFDTSPVTLEIKNVPIESFSSLEFHNLSFAYDNDAMEKSFALGPINASIKKGETIFIIGGNGSGKSTFINILTGLYQPSEGEIVLNGINTNLSTATQNLIAAVFTENHIFSHNYDNYSLEKNEEYQELLKIMELDKVVLDDKEESARRSFSKGQSKRMSMIFALLENKPILVLDEWAADQDPHFRKYFYENLLPKLKEEGKTIIAVTHDDAYFKHADRIIKFDYGQIVKDFKVESNVLSTESLWYNEVK</sequence>
<feature type="transmembrane region" description="Helical" evidence="7">
    <location>
        <begin position="143"/>
        <end position="165"/>
    </location>
</feature>
<comment type="caution">
    <text evidence="10">The sequence shown here is derived from an EMBL/GenBank/DDBJ whole genome shotgun (WGS) entry which is preliminary data.</text>
</comment>
<keyword evidence="3" id="KW-0547">Nucleotide-binding</keyword>
<feature type="domain" description="ABC transporter" evidence="8">
    <location>
        <begin position="320"/>
        <end position="547"/>
    </location>
</feature>
<dbReference type="PROSITE" id="PS50893">
    <property type="entry name" value="ABC_TRANSPORTER_2"/>
    <property type="match status" value="1"/>
</dbReference>
<feature type="transmembrane region" description="Helical" evidence="7">
    <location>
        <begin position="42"/>
        <end position="63"/>
    </location>
</feature>
<dbReference type="InterPro" id="IPR003439">
    <property type="entry name" value="ABC_transporter-like_ATP-bd"/>
</dbReference>
<dbReference type="AlphaFoldDB" id="A0A940X803"/>
<dbReference type="GO" id="GO:0015833">
    <property type="term" value="P:peptide transport"/>
    <property type="evidence" value="ECO:0007669"/>
    <property type="project" value="InterPro"/>
</dbReference>
<evidence type="ECO:0000256" key="6">
    <source>
        <dbReference type="ARBA" id="ARBA00023136"/>
    </source>
</evidence>